<evidence type="ECO:0000313" key="3">
    <source>
        <dbReference type="Proteomes" id="UP000077066"/>
    </source>
</evidence>
<feature type="transmembrane region" description="Helical" evidence="1">
    <location>
        <begin position="15"/>
        <end position="34"/>
    </location>
</feature>
<organism evidence="2 3">
    <name type="scientific">Methanobrevibacter filiformis</name>
    <dbReference type="NCBI Taxonomy" id="55758"/>
    <lineage>
        <taxon>Archaea</taxon>
        <taxon>Methanobacteriati</taxon>
        <taxon>Methanobacteriota</taxon>
        <taxon>Methanomada group</taxon>
        <taxon>Methanobacteria</taxon>
        <taxon>Methanobacteriales</taxon>
        <taxon>Methanobacteriaceae</taxon>
        <taxon>Methanobrevibacter</taxon>
    </lineage>
</organism>
<dbReference type="Proteomes" id="UP000077066">
    <property type="component" value="Unassembled WGS sequence"/>
</dbReference>
<keyword evidence="1" id="KW-0812">Transmembrane</keyword>
<sequence>MVKFPALYIAPPVDPVLFINLEFIMVKFPVLYIAPLEPVKLFNPPFIKVIFLIITFNPLNILNILALFKASSTTSPLRALAPIIVTFLSIAILVTLYLFPAI</sequence>
<dbReference type="AlphaFoldDB" id="A0A166BD71"/>
<feature type="transmembrane region" description="Helical" evidence="1">
    <location>
        <begin position="80"/>
        <end position="99"/>
    </location>
</feature>
<gene>
    <name evidence="2" type="ORF">MBFIL_10590</name>
</gene>
<comment type="caution">
    <text evidence="2">The sequence shown here is derived from an EMBL/GenBank/DDBJ whole genome shotgun (WGS) entry which is preliminary data.</text>
</comment>
<keyword evidence="1" id="KW-1133">Transmembrane helix</keyword>
<keyword evidence="1" id="KW-0472">Membrane</keyword>
<keyword evidence="3" id="KW-1185">Reference proteome</keyword>
<evidence type="ECO:0000313" key="2">
    <source>
        <dbReference type="EMBL" id="KZX13176.1"/>
    </source>
</evidence>
<dbReference type="EMBL" id="LWMT01000214">
    <property type="protein sequence ID" value="KZX13176.1"/>
    <property type="molecule type" value="Genomic_DNA"/>
</dbReference>
<evidence type="ECO:0000256" key="1">
    <source>
        <dbReference type="SAM" id="Phobius"/>
    </source>
</evidence>
<name>A0A166BD71_9EURY</name>
<reference evidence="2 3" key="1">
    <citation type="submission" date="2016-04" db="EMBL/GenBank/DDBJ databases">
        <title>Genome sequence of Methanobrevibacter filiformis DSM 11501.</title>
        <authorList>
            <person name="Poehlein A."/>
            <person name="Seedorf H."/>
            <person name="Daniel R."/>
        </authorList>
    </citation>
    <scope>NUCLEOTIDE SEQUENCE [LARGE SCALE GENOMIC DNA]</scope>
    <source>
        <strain evidence="2 3">DSM 11501</strain>
    </source>
</reference>
<feature type="transmembrane region" description="Helical" evidence="1">
    <location>
        <begin position="46"/>
        <end position="68"/>
    </location>
</feature>
<accession>A0A166BD71</accession>
<proteinExistence type="predicted"/>
<protein>
    <submittedName>
        <fullName evidence="2">Uncharacterized protein</fullName>
    </submittedName>
</protein>